<feature type="domain" description="FAD-dependent oxidoreductase 2 FAD-binding" evidence="6">
    <location>
        <begin position="129"/>
        <end position="312"/>
    </location>
</feature>
<dbReference type="PANTHER" id="PTHR43400:SF7">
    <property type="entry name" value="FAD-DEPENDENT OXIDOREDUCTASE 2 FAD BINDING DOMAIN-CONTAINING PROTEIN"/>
    <property type="match status" value="1"/>
</dbReference>
<evidence type="ECO:0000256" key="2">
    <source>
        <dbReference type="ARBA" id="ARBA00022630"/>
    </source>
</evidence>
<dbReference type="AlphaFoldDB" id="A0A0G2E840"/>
<dbReference type="InterPro" id="IPR027477">
    <property type="entry name" value="Succ_DH/fumarate_Rdtase_cat_sf"/>
</dbReference>
<sequence length="400" mass="41288">MPPLPDHCTVLVIGSGNAGLSAAISAAQNGAPSVLLVDKCPASWAGGNTYFTAGAYRTPHAGLPTLLPLVNNAPPDPSRAVSLPPYPAAAFASDLRRVTRGRADPALAAVLVEDALPAVRWLAGESDGGKGLVADELAAAARHGVRVAWSTALVRLLTTPPPPPSTTTTTPASSSSNTNNTNNVIGAVLRQADGVEVPVLASGGVVLAAGGFEASGALRAQHLGPEWGGTRAFVRGTPFNTGDGLAAAARDAGAARAGDWAGCHAVAWDANAAPEGGDRERTNEYTKSGYPLGVMVDVEGRRAFNEAAKRHREKHPERVFNPAVKDGVATEPGMLEPPKSNWALPIEKPPFLAVKVGCGITFTFEPFRIFLSVLLGADRPKNILVGVVPEARVMVGLTIT</sequence>
<evidence type="ECO:0000256" key="3">
    <source>
        <dbReference type="ARBA" id="ARBA00022827"/>
    </source>
</evidence>
<feature type="domain" description="FAD-dependent oxidoreductase 2 FAD-binding" evidence="6">
    <location>
        <begin position="10"/>
        <end position="47"/>
    </location>
</feature>
<dbReference type="InterPro" id="IPR050315">
    <property type="entry name" value="FAD-oxidoreductase_2"/>
</dbReference>
<keyword evidence="2" id="KW-0285">Flavoprotein</keyword>
<feature type="region of interest" description="Disordered" evidence="5">
    <location>
        <begin position="158"/>
        <end position="181"/>
    </location>
</feature>
<protein>
    <submittedName>
        <fullName evidence="7">Putative tricarballylate dehydrogenase</fullName>
    </submittedName>
</protein>
<dbReference type="InterPro" id="IPR003953">
    <property type="entry name" value="FAD-dep_OxRdtase_2_FAD-bd"/>
</dbReference>
<dbReference type="PANTHER" id="PTHR43400">
    <property type="entry name" value="FUMARATE REDUCTASE"/>
    <property type="match status" value="1"/>
</dbReference>
<dbReference type="Proteomes" id="UP000034182">
    <property type="component" value="Unassembled WGS sequence"/>
</dbReference>
<keyword evidence="4" id="KW-0560">Oxidoreductase</keyword>
<organism evidence="7 8">
    <name type="scientific">Diplodia seriata</name>
    <dbReference type="NCBI Taxonomy" id="420778"/>
    <lineage>
        <taxon>Eukaryota</taxon>
        <taxon>Fungi</taxon>
        <taxon>Dikarya</taxon>
        <taxon>Ascomycota</taxon>
        <taxon>Pezizomycotina</taxon>
        <taxon>Dothideomycetes</taxon>
        <taxon>Dothideomycetes incertae sedis</taxon>
        <taxon>Botryosphaeriales</taxon>
        <taxon>Botryosphaeriaceae</taxon>
        <taxon>Diplodia</taxon>
    </lineage>
</organism>
<comment type="caution">
    <text evidence="7">The sequence shown here is derived from an EMBL/GenBank/DDBJ whole genome shotgun (WGS) entry which is preliminary data.</text>
</comment>
<dbReference type="InterPro" id="IPR036188">
    <property type="entry name" value="FAD/NAD-bd_sf"/>
</dbReference>
<comment type="cofactor">
    <cofactor evidence="1">
        <name>FAD</name>
        <dbReference type="ChEBI" id="CHEBI:57692"/>
    </cofactor>
</comment>
<dbReference type="SUPFAM" id="SSF51905">
    <property type="entry name" value="FAD/NAD(P)-binding domain"/>
    <property type="match status" value="1"/>
</dbReference>
<evidence type="ECO:0000256" key="5">
    <source>
        <dbReference type="SAM" id="MobiDB-lite"/>
    </source>
</evidence>
<gene>
    <name evidence="7" type="ORF">UCDDS831_g05985</name>
</gene>
<accession>A0A0G2E840</accession>
<dbReference type="Gene3D" id="3.90.700.10">
    <property type="entry name" value="Succinate dehydrogenase/fumarate reductase flavoprotein, catalytic domain"/>
    <property type="match status" value="1"/>
</dbReference>
<evidence type="ECO:0000313" key="8">
    <source>
        <dbReference type="Proteomes" id="UP000034182"/>
    </source>
</evidence>
<dbReference type="EMBL" id="LAQI01000125">
    <property type="protein sequence ID" value="KKY18511.1"/>
    <property type="molecule type" value="Genomic_DNA"/>
</dbReference>
<evidence type="ECO:0000259" key="6">
    <source>
        <dbReference type="Pfam" id="PF00890"/>
    </source>
</evidence>
<feature type="compositionally biased region" description="Low complexity" evidence="5">
    <location>
        <begin position="166"/>
        <end position="181"/>
    </location>
</feature>
<name>A0A0G2E840_9PEZI</name>
<proteinExistence type="predicted"/>
<dbReference type="Gene3D" id="3.50.50.60">
    <property type="entry name" value="FAD/NAD(P)-binding domain"/>
    <property type="match status" value="1"/>
</dbReference>
<evidence type="ECO:0000256" key="4">
    <source>
        <dbReference type="ARBA" id="ARBA00023002"/>
    </source>
</evidence>
<evidence type="ECO:0000256" key="1">
    <source>
        <dbReference type="ARBA" id="ARBA00001974"/>
    </source>
</evidence>
<dbReference type="Pfam" id="PF00890">
    <property type="entry name" value="FAD_binding_2"/>
    <property type="match status" value="2"/>
</dbReference>
<dbReference type="GO" id="GO:0016491">
    <property type="term" value="F:oxidoreductase activity"/>
    <property type="evidence" value="ECO:0007669"/>
    <property type="project" value="UniProtKB-KW"/>
</dbReference>
<reference evidence="7 8" key="2">
    <citation type="submission" date="2015-05" db="EMBL/GenBank/DDBJ databases">
        <title>Distinctive expansion of gene families associated with plant cell wall degradation and secondary metabolism in the genomes of grapevine trunk pathogens.</title>
        <authorList>
            <person name="Lawrence D.P."/>
            <person name="Travadon R."/>
            <person name="Rolshausen P.E."/>
            <person name="Baumgartner K."/>
        </authorList>
    </citation>
    <scope>NUCLEOTIDE SEQUENCE [LARGE SCALE GENOMIC DNA]</scope>
    <source>
        <strain evidence="7">DS831</strain>
    </source>
</reference>
<reference evidence="7 8" key="1">
    <citation type="submission" date="2015-03" db="EMBL/GenBank/DDBJ databases">
        <authorList>
            <person name="Morales-Cruz A."/>
            <person name="Amrine K.C."/>
            <person name="Cantu D."/>
        </authorList>
    </citation>
    <scope>NUCLEOTIDE SEQUENCE [LARGE SCALE GENOMIC DNA]</scope>
    <source>
        <strain evidence="7">DS831</strain>
    </source>
</reference>
<evidence type="ECO:0000313" key="7">
    <source>
        <dbReference type="EMBL" id="KKY18511.1"/>
    </source>
</evidence>
<keyword evidence="3" id="KW-0274">FAD</keyword>